<evidence type="ECO:0000313" key="4">
    <source>
        <dbReference type="Proteomes" id="UP000255518"/>
    </source>
</evidence>
<dbReference type="AlphaFoldDB" id="A0A377VD85"/>
<dbReference type="EMBL" id="UGKT01000001">
    <property type="protein sequence ID" value="STT06191.1"/>
    <property type="molecule type" value="Genomic_DNA"/>
</dbReference>
<accession>A0A377VD85</accession>
<sequence length="299" mass="32331">MRPGEGKRKGENVAVAQCPASCGELIQGWILGSEKLVSCPVDWYSTVEVETGVPRKDERPLSRAMVDQLLAHWGTPSAEPADPHHPALNDPGGQRDGQQHRDIAATAVATAHHLGHLLDEPTLARLCVALEPTDSTLFRQLTLFDHNTAATQIACPPSAALDLLVLESPLTLRTTDYHQLPREPGLLANASRLQLAWEKVQQACHCGNPQLLGEAATISAIASQQLLPKPGFDALLDLVESAGLYGLNVAHSGSVVGLLLDRRRHDVEFLQWRLADSDIAAHWPQQHLLAMVPGGVILQ</sequence>
<gene>
    <name evidence="3" type="ORF">NCTC13443_06141</name>
</gene>
<dbReference type="PANTHER" id="PTHR43527">
    <property type="entry name" value="4-DIPHOSPHOCYTIDYL-2-C-METHYL-D-ERYTHRITOL KINASE, CHLOROPLASTIC"/>
    <property type="match status" value="1"/>
</dbReference>
<feature type="region of interest" description="Disordered" evidence="2">
    <location>
        <begin position="74"/>
        <end position="100"/>
    </location>
</feature>
<evidence type="ECO:0000256" key="2">
    <source>
        <dbReference type="SAM" id="MobiDB-lite"/>
    </source>
</evidence>
<keyword evidence="3" id="KW-0808">Transferase</keyword>
<reference evidence="3 4" key="1">
    <citation type="submission" date="2018-06" db="EMBL/GenBank/DDBJ databases">
        <authorList>
            <consortium name="Pathogen Informatics"/>
            <person name="Doyle S."/>
        </authorList>
    </citation>
    <scope>NUCLEOTIDE SEQUENCE [LARGE SCALE GENOMIC DNA]</scope>
    <source>
        <strain evidence="3 4">NCTC13443</strain>
    </source>
</reference>
<evidence type="ECO:0000256" key="1">
    <source>
        <dbReference type="ARBA" id="ARBA00022741"/>
    </source>
</evidence>
<keyword evidence="1" id="KW-0547">Nucleotide-binding</keyword>
<protein>
    <submittedName>
        <fullName evidence="3">Threonine kinase in B12 biosynthesis</fullName>
    </submittedName>
</protein>
<organism evidence="3 4">
    <name type="scientific">Klebsiella pneumoniae</name>
    <dbReference type="NCBI Taxonomy" id="573"/>
    <lineage>
        <taxon>Bacteria</taxon>
        <taxon>Pseudomonadati</taxon>
        <taxon>Pseudomonadota</taxon>
        <taxon>Gammaproteobacteria</taxon>
        <taxon>Enterobacterales</taxon>
        <taxon>Enterobacteriaceae</taxon>
        <taxon>Klebsiella/Raoultella group</taxon>
        <taxon>Klebsiella</taxon>
        <taxon>Klebsiella pneumoniae complex</taxon>
    </lineage>
</organism>
<proteinExistence type="predicted"/>
<dbReference type="Proteomes" id="UP000255518">
    <property type="component" value="Unassembled WGS sequence"/>
</dbReference>
<dbReference type="GO" id="GO:0000166">
    <property type="term" value="F:nucleotide binding"/>
    <property type="evidence" value="ECO:0007669"/>
    <property type="project" value="UniProtKB-KW"/>
</dbReference>
<evidence type="ECO:0000313" key="3">
    <source>
        <dbReference type="EMBL" id="STT06191.1"/>
    </source>
</evidence>
<dbReference type="PANTHER" id="PTHR43527:SF1">
    <property type="entry name" value="L-THREONINE KINASE"/>
    <property type="match status" value="1"/>
</dbReference>
<dbReference type="GO" id="GO:0016301">
    <property type="term" value="F:kinase activity"/>
    <property type="evidence" value="ECO:0007669"/>
    <property type="project" value="UniProtKB-KW"/>
</dbReference>
<name>A0A377VD85_KLEPN</name>
<keyword evidence="3" id="KW-0418">Kinase</keyword>